<accession>A0A6J1AF83</accession>
<keyword evidence="3" id="KW-1185">Reference proteome</keyword>
<evidence type="ECO:0000259" key="2">
    <source>
        <dbReference type="Pfam" id="PF07727"/>
    </source>
</evidence>
<evidence type="ECO:0000313" key="3">
    <source>
        <dbReference type="Proteomes" id="UP000504621"/>
    </source>
</evidence>
<feature type="domain" description="Reverse transcriptase Ty1/copia-type" evidence="2">
    <location>
        <begin position="200"/>
        <end position="324"/>
    </location>
</feature>
<dbReference type="AlphaFoldDB" id="A0A6J1AF83"/>
<dbReference type="InterPro" id="IPR013103">
    <property type="entry name" value="RVT_2"/>
</dbReference>
<dbReference type="Pfam" id="PF07727">
    <property type="entry name" value="RVT_2"/>
    <property type="match status" value="1"/>
</dbReference>
<dbReference type="GeneID" id="110417427"/>
<evidence type="ECO:0000256" key="1">
    <source>
        <dbReference type="SAM" id="MobiDB-lite"/>
    </source>
</evidence>
<gene>
    <name evidence="4" type="primary">LOC110417427</name>
</gene>
<reference evidence="4" key="1">
    <citation type="submission" date="2025-08" db="UniProtKB">
        <authorList>
            <consortium name="RefSeq"/>
        </authorList>
    </citation>
    <scope>IDENTIFICATION</scope>
    <source>
        <tissue evidence="4">Leaf</tissue>
    </source>
</reference>
<protein>
    <submittedName>
        <fullName evidence="4">Uncharacterized protein LOC110417427</fullName>
    </submittedName>
</protein>
<feature type="region of interest" description="Disordered" evidence="1">
    <location>
        <begin position="32"/>
        <end position="60"/>
    </location>
</feature>
<sequence>MHKNRGSIGELPTMQEDVVLLSMADKGLSVPTRMVSDQRSTHGRVEESSRTNSDPPVSVENIGTHDYIQWAVEDASNLGHVERVCKNKFDANEKITNTAENVEASKEQLFMATYNNMTDDAQWLLDSGNSNHVTPNSLLFTQLDTCYHSRVKIGNGMYLNVVGRRTVGIQTPSSQRYVDDVLLVPDIPHNLLGVGQMIEKHYTLVDRPEKQHMIGVKWIFINFHGTLNKCKARLVAKGYSQLLSVDFLHTFALVARYETIRLLLAILVAFGWKEYHFDVRSTFLNGTLQIEVYVELPKGFKIELETGKVYKLHKALYGLKQAPRT</sequence>
<feature type="compositionally biased region" description="Basic and acidic residues" evidence="1">
    <location>
        <begin position="39"/>
        <end position="49"/>
    </location>
</feature>
<dbReference type="RefSeq" id="XP_021285466.1">
    <property type="nucleotide sequence ID" value="XM_021429791.1"/>
</dbReference>
<evidence type="ECO:0000313" key="4">
    <source>
        <dbReference type="RefSeq" id="XP_021285466.1"/>
    </source>
</evidence>
<dbReference type="OrthoDB" id="999666at2759"/>
<dbReference type="Proteomes" id="UP000504621">
    <property type="component" value="Unplaced"/>
</dbReference>
<proteinExistence type="predicted"/>
<organism evidence="3 4">
    <name type="scientific">Herrania umbratica</name>
    <dbReference type="NCBI Taxonomy" id="108875"/>
    <lineage>
        <taxon>Eukaryota</taxon>
        <taxon>Viridiplantae</taxon>
        <taxon>Streptophyta</taxon>
        <taxon>Embryophyta</taxon>
        <taxon>Tracheophyta</taxon>
        <taxon>Spermatophyta</taxon>
        <taxon>Magnoliopsida</taxon>
        <taxon>eudicotyledons</taxon>
        <taxon>Gunneridae</taxon>
        <taxon>Pentapetalae</taxon>
        <taxon>rosids</taxon>
        <taxon>malvids</taxon>
        <taxon>Malvales</taxon>
        <taxon>Malvaceae</taxon>
        <taxon>Byttnerioideae</taxon>
        <taxon>Herrania</taxon>
    </lineage>
</organism>
<name>A0A6J1AF83_9ROSI</name>